<dbReference type="InterPro" id="IPR036322">
    <property type="entry name" value="WD40_repeat_dom_sf"/>
</dbReference>
<dbReference type="AlphaFoldDB" id="A0A1I7X6N8"/>
<dbReference type="InterPro" id="IPR045183">
    <property type="entry name" value="Ebi-like"/>
</dbReference>
<dbReference type="WBParaSite" id="Hba_13095">
    <property type="protein sequence ID" value="Hba_13095"/>
    <property type="gene ID" value="Hba_13095"/>
</dbReference>
<proteinExistence type="inferred from homology"/>
<reference evidence="8" key="1">
    <citation type="submission" date="2016-11" db="UniProtKB">
        <authorList>
            <consortium name="WormBaseParasite"/>
        </authorList>
    </citation>
    <scope>IDENTIFICATION</scope>
</reference>
<dbReference type="Proteomes" id="UP000095283">
    <property type="component" value="Unplaced"/>
</dbReference>
<accession>A0A1I7X6N8</accession>
<evidence type="ECO:0000256" key="1">
    <source>
        <dbReference type="ARBA" id="ARBA00004123"/>
    </source>
</evidence>
<feature type="repeat" description="WD" evidence="6">
    <location>
        <begin position="55"/>
        <end position="87"/>
    </location>
</feature>
<protein>
    <submittedName>
        <fullName evidence="8">WD_REPEATS_REGION domain-containing protein</fullName>
    </submittedName>
</protein>
<dbReference type="GO" id="GO:0000118">
    <property type="term" value="C:histone deacetylase complex"/>
    <property type="evidence" value="ECO:0007669"/>
    <property type="project" value="TreeGrafter"/>
</dbReference>
<dbReference type="PANTHER" id="PTHR22846">
    <property type="entry name" value="WD40 REPEAT PROTEIN"/>
    <property type="match status" value="1"/>
</dbReference>
<dbReference type="Gene3D" id="2.130.10.10">
    <property type="entry name" value="YVTN repeat-like/Quinoprotein amine dehydrogenase"/>
    <property type="match status" value="1"/>
</dbReference>
<keyword evidence="2 6" id="KW-0853">WD repeat</keyword>
<dbReference type="InterPro" id="IPR001680">
    <property type="entry name" value="WD40_rpt"/>
</dbReference>
<comment type="subcellular location">
    <subcellularLocation>
        <location evidence="1">Nucleus</location>
    </subcellularLocation>
</comment>
<dbReference type="PROSITE" id="PS50082">
    <property type="entry name" value="WD_REPEATS_2"/>
    <property type="match status" value="1"/>
</dbReference>
<dbReference type="Pfam" id="PF00400">
    <property type="entry name" value="WD40"/>
    <property type="match status" value="2"/>
</dbReference>
<dbReference type="PANTHER" id="PTHR22846:SF2">
    <property type="entry name" value="F-BOX-LIKE_WD REPEAT-CONTAINING PROTEIN EBI"/>
    <property type="match status" value="1"/>
</dbReference>
<dbReference type="GO" id="GO:0006357">
    <property type="term" value="P:regulation of transcription by RNA polymerase II"/>
    <property type="evidence" value="ECO:0007669"/>
    <property type="project" value="TreeGrafter"/>
</dbReference>
<dbReference type="SMART" id="SM00320">
    <property type="entry name" value="WD40"/>
    <property type="match status" value="2"/>
</dbReference>
<dbReference type="InterPro" id="IPR015943">
    <property type="entry name" value="WD40/YVTN_repeat-like_dom_sf"/>
</dbReference>
<dbReference type="SUPFAM" id="SSF50978">
    <property type="entry name" value="WD40 repeat-like"/>
    <property type="match status" value="1"/>
</dbReference>
<organism evidence="7 8">
    <name type="scientific">Heterorhabditis bacteriophora</name>
    <name type="common">Entomopathogenic nematode worm</name>
    <dbReference type="NCBI Taxonomy" id="37862"/>
    <lineage>
        <taxon>Eukaryota</taxon>
        <taxon>Metazoa</taxon>
        <taxon>Ecdysozoa</taxon>
        <taxon>Nematoda</taxon>
        <taxon>Chromadorea</taxon>
        <taxon>Rhabditida</taxon>
        <taxon>Rhabditina</taxon>
        <taxon>Rhabditomorpha</taxon>
        <taxon>Strongyloidea</taxon>
        <taxon>Heterorhabditidae</taxon>
        <taxon>Heterorhabditis</taxon>
    </lineage>
</organism>
<evidence type="ECO:0000313" key="8">
    <source>
        <dbReference type="WBParaSite" id="Hba_13095"/>
    </source>
</evidence>
<keyword evidence="7" id="KW-1185">Reference proteome</keyword>
<evidence type="ECO:0000256" key="3">
    <source>
        <dbReference type="ARBA" id="ARBA00022737"/>
    </source>
</evidence>
<sequence>MTRTSGFSHSAYLFSQESNLCETEIDSAGVSSGALTSIVQVFLCNIIFRRLRCTLGAHKGPIFALKWNSKGDMILSAGVDKSTIVWDAFKVESNSLGQQVQQFNFHTASALDVDWINEDTFASCSTDKSIHVSRIGCDKPIRTYVVIN</sequence>
<evidence type="ECO:0000256" key="2">
    <source>
        <dbReference type="ARBA" id="ARBA00022574"/>
    </source>
</evidence>
<evidence type="ECO:0000256" key="6">
    <source>
        <dbReference type="PROSITE-ProRule" id="PRU00221"/>
    </source>
</evidence>
<evidence type="ECO:0000256" key="4">
    <source>
        <dbReference type="ARBA" id="ARBA00023242"/>
    </source>
</evidence>
<comment type="similarity">
    <text evidence="5">Belongs to the WD repeat EBI family.</text>
</comment>
<keyword evidence="4" id="KW-0539">Nucleus</keyword>
<evidence type="ECO:0000256" key="5">
    <source>
        <dbReference type="ARBA" id="ARBA00025741"/>
    </source>
</evidence>
<name>A0A1I7X6N8_HETBA</name>
<dbReference type="PROSITE" id="PS50294">
    <property type="entry name" value="WD_REPEATS_REGION"/>
    <property type="match status" value="1"/>
</dbReference>
<keyword evidence="3" id="KW-0677">Repeat</keyword>
<evidence type="ECO:0000313" key="7">
    <source>
        <dbReference type="Proteomes" id="UP000095283"/>
    </source>
</evidence>
<dbReference type="GO" id="GO:0003714">
    <property type="term" value="F:transcription corepressor activity"/>
    <property type="evidence" value="ECO:0007669"/>
    <property type="project" value="InterPro"/>
</dbReference>